<dbReference type="Pfam" id="PF00583">
    <property type="entry name" value="Acetyltransf_1"/>
    <property type="match status" value="1"/>
</dbReference>
<dbReference type="PANTHER" id="PTHR43800:SF1">
    <property type="entry name" value="PEPTIDYL-LYSINE N-ACETYLTRANSFERASE YJAB"/>
    <property type="match status" value="1"/>
</dbReference>
<dbReference type="Gene3D" id="3.40.630.30">
    <property type="match status" value="1"/>
</dbReference>
<comment type="caution">
    <text evidence="4">The sequence shown here is derived from an EMBL/GenBank/DDBJ whole genome shotgun (WGS) entry which is preliminary data.</text>
</comment>
<evidence type="ECO:0000256" key="1">
    <source>
        <dbReference type="ARBA" id="ARBA00022679"/>
    </source>
</evidence>
<proteinExistence type="predicted"/>
<dbReference type="CDD" id="cd04301">
    <property type="entry name" value="NAT_SF"/>
    <property type="match status" value="1"/>
</dbReference>
<protein>
    <submittedName>
        <fullName evidence="4">GCN5 family N-acetyltransferase</fullName>
    </submittedName>
</protein>
<sequence length="167" mass="18046">MIRAIEVRAGALFHAVGKSDIAEHPVPAAEELARFVRSGMSWVAVGDDDALMGFVLVDVVDGLAHVEQVSIDPPYARRGIGSALIDHVGSWAAGRGMEALTLTTFRGVPWNGPYYARLGFKELSDAEWGPELTELMADEARHGLDPAERVAMRREVAGDRPAARLKA</sequence>
<keyword evidence="5" id="KW-1185">Reference proteome</keyword>
<dbReference type="PROSITE" id="PS51186">
    <property type="entry name" value="GNAT"/>
    <property type="match status" value="1"/>
</dbReference>
<evidence type="ECO:0000256" key="2">
    <source>
        <dbReference type="ARBA" id="ARBA00023315"/>
    </source>
</evidence>
<organism evidence="4 5">
    <name type="scientific">Winogradskya humida</name>
    <dbReference type="NCBI Taxonomy" id="113566"/>
    <lineage>
        <taxon>Bacteria</taxon>
        <taxon>Bacillati</taxon>
        <taxon>Actinomycetota</taxon>
        <taxon>Actinomycetes</taxon>
        <taxon>Micromonosporales</taxon>
        <taxon>Micromonosporaceae</taxon>
        <taxon>Winogradskya</taxon>
    </lineage>
</organism>
<feature type="domain" description="N-acetyltransferase" evidence="3">
    <location>
        <begin position="1"/>
        <end position="141"/>
    </location>
</feature>
<dbReference type="EMBL" id="BOMN01000037">
    <property type="protein sequence ID" value="GIE20065.1"/>
    <property type="molecule type" value="Genomic_DNA"/>
</dbReference>
<dbReference type="InterPro" id="IPR000182">
    <property type="entry name" value="GNAT_dom"/>
</dbReference>
<dbReference type="Proteomes" id="UP000603200">
    <property type="component" value="Unassembled WGS sequence"/>
</dbReference>
<gene>
    <name evidence="4" type="ORF">Ahu01nite_031670</name>
</gene>
<dbReference type="SUPFAM" id="SSF55729">
    <property type="entry name" value="Acyl-CoA N-acyltransferases (Nat)"/>
    <property type="match status" value="1"/>
</dbReference>
<keyword evidence="2" id="KW-0012">Acyltransferase</keyword>
<accession>A0ABQ3ZNB0</accession>
<evidence type="ECO:0000259" key="3">
    <source>
        <dbReference type="PROSITE" id="PS51186"/>
    </source>
</evidence>
<dbReference type="InterPro" id="IPR016181">
    <property type="entry name" value="Acyl_CoA_acyltransferase"/>
</dbReference>
<keyword evidence="1" id="KW-0808">Transferase</keyword>
<evidence type="ECO:0000313" key="4">
    <source>
        <dbReference type="EMBL" id="GIE20065.1"/>
    </source>
</evidence>
<dbReference type="PANTHER" id="PTHR43800">
    <property type="entry name" value="PEPTIDYL-LYSINE N-ACETYLTRANSFERASE YJAB"/>
    <property type="match status" value="1"/>
</dbReference>
<name>A0ABQ3ZNB0_9ACTN</name>
<reference evidence="4 5" key="1">
    <citation type="submission" date="2021-01" db="EMBL/GenBank/DDBJ databases">
        <title>Whole genome shotgun sequence of Actinoplanes humidus NBRC 14915.</title>
        <authorList>
            <person name="Komaki H."/>
            <person name="Tamura T."/>
        </authorList>
    </citation>
    <scope>NUCLEOTIDE SEQUENCE [LARGE SCALE GENOMIC DNA]</scope>
    <source>
        <strain evidence="4 5">NBRC 14915</strain>
    </source>
</reference>
<evidence type="ECO:0000313" key="5">
    <source>
        <dbReference type="Proteomes" id="UP000603200"/>
    </source>
</evidence>